<dbReference type="AlphaFoldDB" id="A0A392SQW3"/>
<evidence type="ECO:0000313" key="1">
    <source>
        <dbReference type="EMBL" id="MCI51268.1"/>
    </source>
</evidence>
<protein>
    <submittedName>
        <fullName evidence="1">Uncharacterized protein</fullName>
    </submittedName>
</protein>
<dbReference type="EMBL" id="LXQA010429301">
    <property type="protein sequence ID" value="MCI51268.1"/>
    <property type="molecule type" value="Genomic_DNA"/>
</dbReference>
<reference evidence="1 2" key="1">
    <citation type="journal article" date="2018" name="Front. Plant Sci.">
        <title>Red Clover (Trifolium pratense) and Zigzag Clover (T. medium) - A Picture of Genomic Similarities and Differences.</title>
        <authorList>
            <person name="Dluhosova J."/>
            <person name="Istvanek J."/>
            <person name="Nedelnik J."/>
            <person name="Repkova J."/>
        </authorList>
    </citation>
    <scope>NUCLEOTIDE SEQUENCE [LARGE SCALE GENOMIC DNA]</scope>
    <source>
        <strain evidence="2">cv. 10/8</strain>
        <tissue evidence="1">Leaf</tissue>
    </source>
</reference>
<comment type="caution">
    <text evidence="1">The sequence shown here is derived from an EMBL/GenBank/DDBJ whole genome shotgun (WGS) entry which is preliminary data.</text>
</comment>
<evidence type="ECO:0000313" key="2">
    <source>
        <dbReference type="Proteomes" id="UP000265520"/>
    </source>
</evidence>
<accession>A0A392SQW3</accession>
<feature type="non-terminal residue" evidence="1">
    <location>
        <position position="1"/>
    </location>
</feature>
<dbReference type="Proteomes" id="UP000265520">
    <property type="component" value="Unassembled WGS sequence"/>
</dbReference>
<proteinExistence type="predicted"/>
<organism evidence="1 2">
    <name type="scientific">Trifolium medium</name>
    <dbReference type="NCBI Taxonomy" id="97028"/>
    <lineage>
        <taxon>Eukaryota</taxon>
        <taxon>Viridiplantae</taxon>
        <taxon>Streptophyta</taxon>
        <taxon>Embryophyta</taxon>
        <taxon>Tracheophyta</taxon>
        <taxon>Spermatophyta</taxon>
        <taxon>Magnoliopsida</taxon>
        <taxon>eudicotyledons</taxon>
        <taxon>Gunneridae</taxon>
        <taxon>Pentapetalae</taxon>
        <taxon>rosids</taxon>
        <taxon>fabids</taxon>
        <taxon>Fabales</taxon>
        <taxon>Fabaceae</taxon>
        <taxon>Papilionoideae</taxon>
        <taxon>50 kb inversion clade</taxon>
        <taxon>NPAAA clade</taxon>
        <taxon>Hologalegina</taxon>
        <taxon>IRL clade</taxon>
        <taxon>Trifolieae</taxon>
        <taxon>Trifolium</taxon>
    </lineage>
</organism>
<name>A0A392SQW3_9FABA</name>
<sequence length="42" mass="4800">KHAEEEDMYLADFVRDCKHAEAENVDYQVLESGWQGLVCISA</sequence>
<keyword evidence="2" id="KW-1185">Reference proteome</keyword>